<name>A0ABP7U7S7_9PSEU</name>
<comment type="caution">
    <text evidence="8">The sequence shown here is derived from an EMBL/GenBank/DDBJ whole genome shotgun (WGS) entry which is preliminary data.</text>
</comment>
<dbReference type="EMBL" id="BAABAL010000029">
    <property type="protein sequence ID" value="GAA4037533.1"/>
    <property type="molecule type" value="Genomic_DNA"/>
</dbReference>
<protein>
    <submittedName>
        <fullName evidence="8">Nitrite reductase small subunit NirD</fullName>
    </submittedName>
</protein>
<evidence type="ECO:0000256" key="4">
    <source>
        <dbReference type="ARBA" id="ARBA00023004"/>
    </source>
</evidence>
<keyword evidence="1" id="KW-0001">2Fe-2S</keyword>
<dbReference type="InterPro" id="IPR017941">
    <property type="entry name" value="Rieske_2Fe-2S"/>
</dbReference>
<organism evidence="8 9">
    <name type="scientific">Allokutzneria multivorans</name>
    <dbReference type="NCBI Taxonomy" id="1142134"/>
    <lineage>
        <taxon>Bacteria</taxon>
        <taxon>Bacillati</taxon>
        <taxon>Actinomycetota</taxon>
        <taxon>Actinomycetes</taxon>
        <taxon>Pseudonocardiales</taxon>
        <taxon>Pseudonocardiaceae</taxon>
        <taxon>Allokutzneria</taxon>
    </lineage>
</organism>
<dbReference type="InterPro" id="IPR012748">
    <property type="entry name" value="Rieske-like_NirD"/>
</dbReference>
<dbReference type="PANTHER" id="PTHR40562">
    <property type="match status" value="1"/>
</dbReference>
<keyword evidence="5" id="KW-0411">Iron-sulfur</keyword>
<keyword evidence="3" id="KW-0560">Oxidoreductase</keyword>
<dbReference type="PANTHER" id="PTHR40562:SF1">
    <property type="entry name" value="NITRITE REDUCTASE (NADH) SMALL SUBUNIT"/>
    <property type="match status" value="1"/>
</dbReference>
<dbReference type="Gene3D" id="2.102.10.10">
    <property type="entry name" value="Rieske [2Fe-2S] iron-sulphur domain"/>
    <property type="match status" value="1"/>
</dbReference>
<dbReference type="SUPFAM" id="SSF50022">
    <property type="entry name" value="ISP domain"/>
    <property type="match status" value="1"/>
</dbReference>
<evidence type="ECO:0000256" key="6">
    <source>
        <dbReference type="ARBA" id="ARBA00023063"/>
    </source>
</evidence>
<accession>A0ABP7U7S7</accession>
<dbReference type="Pfam" id="PF13806">
    <property type="entry name" value="Rieske_2"/>
    <property type="match status" value="1"/>
</dbReference>
<keyword evidence="6" id="KW-0534">Nitrate assimilation</keyword>
<dbReference type="CDD" id="cd03529">
    <property type="entry name" value="Rieske_NirD"/>
    <property type="match status" value="1"/>
</dbReference>
<keyword evidence="4" id="KW-0408">Iron</keyword>
<proteinExistence type="predicted"/>
<dbReference type="PROSITE" id="PS51296">
    <property type="entry name" value="RIESKE"/>
    <property type="match status" value="1"/>
</dbReference>
<keyword evidence="9" id="KW-1185">Reference proteome</keyword>
<evidence type="ECO:0000313" key="9">
    <source>
        <dbReference type="Proteomes" id="UP001501747"/>
    </source>
</evidence>
<evidence type="ECO:0000256" key="1">
    <source>
        <dbReference type="ARBA" id="ARBA00022714"/>
    </source>
</evidence>
<dbReference type="Proteomes" id="UP001501747">
    <property type="component" value="Unassembled WGS sequence"/>
</dbReference>
<sequence>MQPLSWIQICGYDALWPDRGSVTALPDGEQAAVFRTFEGFVRAVGNLDPATGAPVLSRGIIGDRRGRLVVISPARERAFDLETGECVEDPELRIPVYPVRVVDGTVELGMAA</sequence>
<evidence type="ECO:0000256" key="3">
    <source>
        <dbReference type="ARBA" id="ARBA00023002"/>
    </source>
</evidence>
<dbReference type="InterPro" id="IPR017881">
    <property type="entry name" value="NirD"/>
</dbReference>
<gene>
    <name evidence="8" type="primary">nirD</name>
    <name evidence="8" type="ORF">GCM10022247_74170</name>
</gene>
<evidence type="ECO:0000259" key="7">
    <source>
        <dbReference type="PROSITE" id="PS51296"/>
    </source>
</evidence>
<keyword evidence="2" id="KW-0479">Metal-binding</keyword>
<reference evidence="9" key="1">
    <citation type="journal article" date="2019" name="Int. J. Syst. Evol. Microbiol.">
        <title>The Global Catalogue of Microorganisms (GCM) 10K type strain sequencing project: providing services to taxonomists for standard genome sequencing and annotation.</title>
        <authorList>
            <consortium name="The Broad Institute Genomics Platform"/>
            <consortium name="The Broad Institute Genome Sequencing Center for Infectious Disease"/>
            <person name="Wu L."/>
            <person name="Ma J."/>
        </authorList>
    </citation>
    <scope>NUCLEOTIDE SEQUENCE [LARGE SCALE GENOMIC DNA]</scope>
    <source>
        <strain evidence="9">JCM 17342</strain>
    </source>
</reference>
<dbReference type="RefSeq" id="WP_086826655.1">
    <property type="nucleotide sequence ID" value="NZ_BAABAL010000029.1"/>
</dbReference>
<dbReference type="PROSITE" id="PS51300">
    <property type="entry name" value="NIRD"/>
    <property type="match status" value="1"/>
</dbReference>
<dbReference type="InterPro" id="IPR036922">
    <property type="entry name" value="Rieske_2Fe-2S_sf"/>
</dbReference>
<evidence type="ECO:0000256" key="5">
    <source>
        <dbReference type="ARBA" id="ARBA00023014"/>
    </source>
</evidence>
<feature type="domain" description="Rieske" evidence="7">
    <location>
        <begin position="7"/>
        <end position="108"/>
    </location>
</feature>
<dbReference type="NCBIfam" id="TIGR02378">
    <property type="entry name" value="nirD_assim_sml"/>
    <property type="match status" value="1"/>
</dbReference>
<evidence type="ECO:0000313" key="8">
    <source>
        <dbReference type="EMBL" id="GAA4037533.1"/>
    </source>
</evidence>
<evidence type="ECO:0000256" key="2">
    <source>
        <dbReference type="ARBA" id="ARBA00022723"/>
    </source>
</evidence>